<sequence length="223" mass="25831">TGKMDTGSICSSSSSSDFSEFDFESEDEAKKSYFTIFTGHKILYYPCIYMTKTLFYNMYMIPKIVFYNIYMNTKNIFLQYLHNIPPSIYRCSCGHCQVQPTQRECVCCHSVNVVSIKLEYNEDDKPTGCITDLSGFNTLCLDELVLEIAFKLYRIQYGKKAYNGPYHKKMRHTGYRQFVSWCWSFLGEHIRVVLPSCVVSKIRAFFPPPGLEENFGSNSLPRP</sequence>
<dbReference type="PANTHER" id="PTHR36981">
    <property type="entry name" value="ZGC:195170"/>
    <property type="match status" value="1"/>
</dbReference>
<dbReference type="Proteomes" id="UP000264800">
    <property type="component" value="Unplaced"/>
</dbReference>
<dbReference type="InterPro" id="IPR046815">
    <property type="entry name" value="P2RX7_C"/>
</dbReference>
<reference evidence="2" key="2">
    <citation type="submission" date="2025-09" db="UniProtKB">
        <authorList>
            <consortium name="Ensembl"/>
        </authorList>
    </citation>
    <scope>IDENTIFICATION</scope>
</reference>
<dbReference type="Pfam" id="PF20478">
    <property type="entry name" value="P2RX7_C"/>
    <property type="match status" value="1"/>
</dbReference>
<evidence type="ECO:0000313" key="2">
    <source>
        <dbReference type="Ensembl" id="ENSKMAP00000023685.1"/>
    </source>
</evidence>
<dbReference type="PANTHER" id="PTHR36981:SF1">
    <property type="entry name" value="P2X PURINORECEPTOR 7 INTRACELLULAR DOMAIN-CONTAINING PROTEIN"/>
    <property type="match status" value="1"/>
</dbReference>
<accession>A0A3Q3B3S6</accession>
<reference evidence="2" key="1">
    <citation type="submission" date="2025-08" db="UniProtKB">
        <authorList>
            <consortium name="Ensembl"/>
        </authorList>
    </citation>
    <scope>IDENTIFICATION</scope>
</reference>
<keyword evidence="3" id="KW-1185">Reference proteome</keyword>
<organism evidence="2 3">
    <name type="scientific">Kryptolebias marmoratus</name>
    <name type="common">Mangrove killifish</name>
    <name type="synonym">Rivulus marmoratus</name>
    <dbReference type="NCBI Taxonomy" id="37003"/>
    <lineage>
        <taxon>Eukaryota</taxon>
        <taxon>Metazoa</taxon>
        <taxon>Chordata</taxon>
        <taxon>Craniata</taxon>
        <taxon>Vertebrata</taxon>
        <taxon>Euteleostomi</taxon>
        <taxon>Actinopterygii</taxon>
        <taxon>Neopterygii</taxon>
        <taxon>Teleostei</taxon>
        <taxon>Neoteleostei</taxon>
        <taxon>Acanthomorphata</taxon>
        <taxon>Ovalentaria</taxon>
        <taxon>Atherinomorphae</taxon>
        <taxon>Cyprinodontiformes</taxon>
        <taxon>Rivulidae</taxon>
        <taxon>Kryptolebias</taxon>
    </lineage>
</organism>
<dbReference type="AlphaFoldDB" id="A0A3Q3B3S6"/>
<protein>
    <recommendedName>
        <fullName evidence="1">P2X purinoreceptor 7 intracellular domain-containing protein</fullName>
    </recommendedName>
</protein>
<evidence type="ECO:0000259" key="1">
    <source>
        <dbReference type="Pfam" id="PF20478"/>
    </source>
</evidence>
<dbReference type="Ensembl" id="ENSKMAT00000023986.1">
    <property type="protein sequence ID" value="ENSKMAP00000023685.1"/>
    <property type="gene ID" value="ENSKMAG00000017562.1"/>
</dbReference>
<proteinExistence type="predicted"/>
<feature type="domain" description="P2X purinoreceptor 7 intracellular" evidence="1">
    <location>
        <begin position="91"/>
        <end position="208"/>
    </location>
</feature>
<evidence type="ECO:0000313" key="3">
    <source>
        <dbReference type="Proteomes" id="UP000264800"/>
    </source>
</evidence>
<name>A0A3Q3B3S6_KRYMA</name>
<dbReference type="GeneTree" id="ENSGT00530000068605"/>